<dbReference type="EMBL" id="JABSNW010000007">
    <property type="protein sequence ID" value="KAL2886155.1"/>
    <property type="molecule type" value="Genomic_DNA"/>
</dbReference>
<evidence type="ECO:0000259" key="9">
    <source>
        <dbReference type="Pfam" id="PF20255"/>
    </source>
</evidence>
<gene>
    <name evidence="10" type="ORF">HOO65_070617</name>
</gene>
<feature type="domain" description="DUF6606" evidence="9">
    <location>
        <begin position="1"/>
        <end position="110"/>
    </location>
</feature>
<reference evidence="10 11" key="1">
    <citation type="submission" date="2020-05" db="EMBL/GenBank/DDBJ databases">
        <title>Ceratocystis lukuohia genome.</title>
        <authorList>
            <person name="Harrington T.C."/>
            <person name="Kim K."/>
            <person name="Mayers C.G."/>
        </authorList>
    </citation>
    <scope>NUCLEOTIDE SEQUENCE [LARGE SCALE GENOMIC DNA]</scope>
    <source>
        <strain evidence="10 11">C4212</strain>
    </source>
</reference>
<organism evidence="10 11">
    <name type="scientific">Ceratocystis lukuohia</name>
    <dbReference type="NCBI Taxonomy" id="2019550"/>
    <lineage>
        <taxon>Eukaryota</taxon>
        <taxon>Fungi</taxon>
        <taxon>Dikarya</taxon>
        <taxon>Ascomycota</taxon>
        <taxon>Pezizomycotina</taxon>
        <taxon>Sordariomycetes</taxon>
        <taxon>Hypocreomycetidae</taxon>
        <taxon>Microascales</taxon>
        <taxon>Ceratocystidaceae</taxon>
        <taxon>Ceratocystis</taxon>
    </lineage>
</organism>
<dbReference type="PANTHER" id="PTHR13367:SF34">
    <property type="match status" value="1"/>
</dbReference>
<dbReference type="Pfam" id="PF12340">
    <property type="entry name" value="DUF3638"/>
    <property type="match status" value="1"/>
</dbReference>
<dbReference type="Pfam" id="PF12359">
    <property type="entry name" value="DUF3645"/>
    <property type="match status" value="1"/>
</dbReference>
<feature type="domain" description="DUF3638" evidence="7">
    <location>
        <begin position="1844"/>
        <end position="2066"/>
    </location>
</feature>
<evidence type="ECO:0000256" key="4">
    <source>
        <dbReference type="ARBA" id="ARBA00022786"/>
    </source>
</evidence>
<keyword evidence="3" id="KW-0645">Protease</keyword>
<keyword evidence="6" id="KW-0788">Thiol protease</keyword>
<keyword evidence="5" id="KW-0378">Hydrolase</keyword>
<evidence type="ECO:0000256" key="6">
    <source>
        <dbReference type="ARBA" id="ARBA00022807"/>
    </source>
</evidence>
<accession>A0ABR4MD04</accession>
<evidence type="ECO:0000313" key="11">
    <source>
        <dbReference type="Proteomes" id="UP001610728"/>
    </source>
</evidence>
<comment type="caution">
    <text evidence="10">The sequence shown here is derived from an EMBL/GenBank/DDBJ whole genome shotgun (WGS) entry which is preliminary data.</text>
</comment>
<dbReference type="InterPro" id="IPR022105">
    <property type="entry name" value="DUF3645"/>
</dbReference>
<dbReference type="InterPro" id="IPR051346">
    <property type="entry name" value="OTU_Deubiquitinase"/>
</dbReference>
<dbReference type="InterPro" id="IPR022099">
    <property type="entry name" value="DUF3638"/>
</dbReference>
<evidence type="ECO:0000256" key="5">
    <source>
        <dbReference type="ARBA" id="ARBA00022801"/>
    </source>
</evidence>
<evidence type="ECO:0000313" key="10">
    <source>
        <dbReference type="EMBL" id="KAL2886155.1"/>
    </source>
</evidence>
<dbReference type="InterPro" id="IPR046541">
    <property type="entry name" value="DUF6606"/>
</dbReference>
<dbReference type="RefSeq" id="XP_070857335.1">
    <property type="nucleotide sequence ID" value="XM_071004762.1"/>
</dbReference>
<protein>
    <recommendedName>
        <fullName evidence="2">ubiquitinyl hydrolase 1</fullName>
        <ecNumber evidence="2">3.4.19.12</ecNumber>
    </recommendedName>
</protein>
<dbReference type="Proteomes" id="UP001610728">
    <property type="component" value="Unassembled WGS sequence"/>
</dbReference>
<feature type="domain" description="DUF3645" evidence="8">
    <location>
        <begin position="2191"/>
        <end position="2224"/>
    </location>
</feature>
<dbReference type="PANTHER" id="PTHR13367">
    <property type="entry name" value="UBIQUITIN THIOESTERASE"/>
    <property type="match status" value="1"/>
</dbReference>
<evidence type="ECO:0000256" key="3">
    <source>
        <dbReference type="ARBA" id="ARBA00022670"/>
    </source>
</evidence>
<keyword evidence="11" id="KW-1185">Reference proteome</keyword>
<dbReference type="GeneID" id="98120722"/>
<evidence type="ECO:0000259" key="7">
    <source>
        <dbReference type="Pfam" id="PF12340"/>
    </source>
</evidence>
<evidence type="ECO:0000259" key="8">
    <source>
        <dbReference type="Pfam" id="PF12359"/>
    </source>
</evidence>
<evidence type="ECO:0000256" key="2">
    <source>
        <dbReference type="ARBA" id="ARBA00012759"/>
    </source>
</evidence>
<sequence>MSTQPALGTIPKVMNASQMYRETRSPASAHLVTGLLSSFLLSVGSATPVIGLEKNTHDEVLWSDCSLPWRRSPIWLLVRVFIQMTLIRRAPESGQFLYKAIMVFYMTRVMREACKTDIHSDFIYAMSAKVSKRLRKILELKFANDEDELVKFCNLGLEHASQVLYHRRDAAKAKKLQEIPTKLHEIGEPVCSVSLETIEEHITPQPEVERDTISNFQPILEVNMSIELPDMNHVSSIEDEFGLLDLEAWILAIPSEFPRTIEEQGLWPLLRRLIIEYHKTATLFYEGDPISLSQAALYTLELWVNLDKACIMAYGPLEEYSPSFPIEQLGSLVLKSAGDMERLSQIEDYLQKRNDLAKYGFNYACSNFGHLEGLAVKLFDSDFKFSKLLSEIQAHDERKRQEKANELKVAKDNYKYYFELYESLECQCDERTRHHQWTRAQSRLCEACVALKTAQELEVEVCERTLPSGKYRQKAVVVELLLPSWLNAWRDSTLFLHSDLFKGILQEDSGHAGPYLTVESYEALTSFTPICQQRIVTIGSRTKPHQRTHRSGAIISGTILEDILPENGLQWEYWQTLPSLESYVPTEVMGYPIKELKIFQFKMPPASTALDYFSFRAGHSAGPSPNEVISKQWQCPNHLSLDEFKALATLPLGYRIQWPNILLQLASPVVDFNKEETITMILQCIHQMGPKGEHGNKRASVMLVDDNLASKIITSLSIALSRFEENWDSSVALMTFTCIATRVISLVSTPNVVRDGLMFLKHSRKVSLGWIQKLQQKLNTAGYNQDLTHHLNHCILTCAASFCIETELLLPTFNDDEVLEEFLQVAILNEEMGRSSEGKTTSQIAVQNSWRRTCREVFSSFVEGIKGGGRTKAIENAISYFWPSFTAVGQLLVDGKRLRRLPEAVQNHPSYISLFKSTVFEVAPSGLEGFEHRARCKFQGHELHFGSRLYGSGGNEPYHFKLCASSPVGTELYLLPSNIFEGELPEHLVRNCVHWYNRQDNVVEFRPLGEAWTHSTTHCRLYRSCDNKWILRQITSANTSRVILPLSSPEFKTIAKVFSCLEEARHLEVSFQADTGMVNIKLARFKLEFFMDCKAPAPDLVSKQYRGMKVAHKPDLGTLHGLDNKLVLCGLADPSRHKVLVLDGNESVSQASNMGFTRVLIQPVEPFKIHAYDVDYTLGRLVDNGDFYSKLYLCYMHALTSFCVPDELTGLTGTEQALEILNSAAVQSITSISEAMSEILAKISSLTPKRAFYPEHLKAMQTINWRTGLGFLAQHGYFHAAVSKLVSNSIKFQPVFHETSASVSLPQTNDTLAERDMWRSASVRVSEFGVESCLTTSSNCIPEYNRASFHQSGRDDNLMAPCLEQTSKAILAVLEKKSLLSQDTGIAIKIYAILTDERHVLAPSPGNTHIFTGYDGQHLEDTLHCKKRLLSLFQMLSGYSGPKPNAFQMMMWVGTVVLGKTEIPDIIKICMEIWRQPQMALPIPEYQFDLSYGYCFSSSTVTDVFSKYEKHPSKCPEIENEDYETMTQKRLVHLVTGVQRKFSRDLCDEVKKQFPRFCPTLPEGHWESWFDFKSIKTELGDLFRHWNQNLLLHDCVQNLEAILKPQIPLVQQISQPKSIHMEIKTGNLVGKKVKGLILVENIFQLTAPGVSPIPSKTAITIVDYNIPKPYSDSTQRTAELYKLLKGLQKRAKTDHHKGYLKRLEESIEGLCRQPPLPRKTRLVEKELRAKLDRHEYDGLLSKADDLRALYEDEASKIFNDMASVFDKHRKTHGMSVHDNLHQPRFTPSYFLKRLSSYGFHKKWQSVIVAYGVAITQVQRAGRIQSAILQEDWATLNSELNDIGHLNWSPEDYPSSLLLEVDSGLIIRKVQQDIAHLMINPPSDQNCVTQLNMGKGKSSVIVPIVSAALANKQRLMCVVVAKPQSKQMLETLLIRLGGLVNRRVFQVPYSRGLVTTESQAQLLLCLLQECQNVGGVLLVQPEHLLSIKLAGIQAKLAQLPYADTLVGIQNFMSSKSRFLVDESDENFSVKFELIYTIGNQRPIDNSPQRWFTIQEVLSLVAAHIGTVQERFPQSVEISQDKAGCFPWICILEADAMQFLVEKVAKTVCNKGIASFSIITEPASRRRLAEQYLLNIDISNSDVYTLEKAFINCRDTEKTFSALMLLRGLFSMGVLAFGLMKKRWRVDYGLDASRTPKTCLAVPFRAKDCPSARSEFSHPDAVMVLTSLSYYYGGLSDDEVFQCFDVLKLGSEPEIGYALWTDKLVGIPDCFRSLSGINLKDKLQCIQVVFPHLKYSKSIIDFFLSNVVFPREMREFPERISASGWDLSEVKINPTTGFSGTNDSRDLLPLDITQHDRESLKGTNALVLGYLLRPETSVHVMPRKEPQSTDSDAVILLKAVTQMTPPVRVILDVGAQTLELGNEEVAREWLSMVTEDAQTQAAVFVNAKDELSVVDREGIVEPLQTSHFAAQLDVCLVFLDEAHTRGIDLKLPTNYRAAVTLGPGLTKDRLTQACMRMRKLGHGQSVIFCVPDDIRKKIAQQEEDPLLHEAVPTVSGILTWCIEQTWSFISDGIYLWAKQGSRHRHNQGYWNETWSFDNNMSIATAWKFLEPETQKLKERYHPSLATPDQLSKLRLPDHHPIYRRVQEFGIHVLDGSMLNEEQERELAPEIEQEREIQRTPSIKAKVHKWNTGVSDFIETTVLPKGPHFRKAFHMFAETSAAIFYPADEIYSHIWATQDFCETVETNEETSFKELDGYLRNVQWILARSSHRHCGQSTFVNCHLLIISPFEAEIAVDIVKRSQGLVSLHLYSPRVNFGLPSLDNLDLFVISANAKHQDLLPMTKETAPSLIRELNLFAGQIYMSSFDEYLAICNYLGITTEPAREGEDIAIGGFINRDMQGQVGGGSNFLKSPVHFFRRVMALRHRNTSILHSHMGAVLNTRILSQCDFEKSATANAASRESSQASMAKRN</sequence>
<dbReference type="Pfam" id="PF20255">
    <property type="entry name" value="DUF6606"/>
    <property type="match status" value="1"/>
</dbReference>
<keyword evidence="4" id="KW-0833">Ubl conjugation pathway</keyword>
<comment type="catalytic activity">
    <reaction evidence="1">
        <text>Thiol-dependent hydrolysis of ester, thioester, amide, peptide and isopeptide bonds formed by the C-terminal Gly of ubiquitin (a 76-residue protein attached to proteins as an intracellular targeting signal).</text>
        <dbReference type="EC" id="3.4.19.12"/>
    </reaction>
</comment>
<name>A0ABR4MD04_9PEZI</name>
<dbReference type="EC" id="3.4.19.12" evidence="2"/>
<proteinExistence type="predicted"/>
<evidence type="ECO:0000256" key="1">
    <source>
        <dbReference type="ARBA" id="ARBA00000707"/>
    </source>
</evidence>